<name>A0AAV4FLM6_9GAST</name>
<dbReference type="Proteomes" id="UP000762676">
    <property type="component" value="Unassembled WGS sequence"/>
</dbReference>
<evidence type="ECO:0000313" key="2">
    <source>
        <dbReference type="EMBL" id="GFR74203.1"/>
    </source>
</evidence>
<accession>A0AAV4FLM6</accession>
<evidence type="ECO:0000256" key="1">
    <source>
        <dbReference type="SAM" id="Phobius"/>
    </source>
</evidence>
<dbReference type="EMBL" id="BMAT01000836">
    <property type="protein sequence ID" value="GFR74203.1"/>
    <property type="molecule type" value="Genomic_DNA"/>
</dbReference>
<proteinExistence type="predicted"/>
<reference evidence="2 3" key="1">
    <citation type="journal article" date="2021" name="Elife">
        <title>Chloroplast acquisition without the gene transfer in kleptoplastic sea slugs, Plakobranchus ocellatus.</title>
        <authorList>
            <person name="Maeda T."/>
            <person name="Takahashi S."/>
            <person name="Yoshida T."/>
            <person name="Shimamura S."/>
            <person name="Takaki Y."/>
            <person name="Nagai Y."/>
            <person name="Toyoda A."/>
            <person name="Suzuki Y."/>
            <person name="Arimoto A."/>
            <person name="Ishii H."/>
            <person name="Satoh N."/>
            <person name="Nishiyama T."/>
            <person name="Hasebe M."/>
            <person name="Maruyama T."/>
            <person name="Minagawa J."/>
            <person name="Obokata J."/>
            <person name="Shigenobu S."/>
        </authorList>
    </citation>
    <scope>NUCLEOTIDE SEQUENCE [LARGE SCALE GENOMIC DNA]</scope>
</reference>
<protein>
    <submittedName>
        <fullName evidence="2">Uncharacterized protein</fullName>
    </submittedName>
</protein>
<sequence length="85" mass="9460">MSRREFYTSTNYILLGISGAVAGVLVLSLAFLAVRESRLCCRIFNYFLPTHHGGRGRRKIIRVMPRSCDSVPTADDSHEESKATG</sequence>
<evidence type="ECO:0000313" key="3">
    <source>
        <dbReference type="Proteomes" id="UP000762676"/>
    </source>
</evidence>
<organism evidence="2 3">
    <name type="scientific">Elysia marginata</name>
    <dbReference type="NCBI Taxonomy" id="1093978"/>
    <lineage>
        <taxon>Eukaryota</taxon>
        <taxon>Metazoa</taxon>
        <taxon>Spiralia</taxon>
        <taxon>Lophotrochozoa</taxon>
        <taxon>Mollusca</taxon>
        <taxon>Gastropoda</taxon>
        <taxon>Heterobranchia</taxon>
        <taxon>Euthyneura</taxon>
        <taxon>Panpulmonata</taxon>
        <taxon>Sacoglossa</taxon>
        <taxon>Placobranchoidea</taxon>
        <taxon>Plakobranchidae</taxon>
        <taxon>Elysia</taxon>
    </lineage>
</organism>
<keyword evidence="1" id="KW-1133">Transmembrane helix</keyword>
<keyword evidence="1" id="KW-0812">Transmembrane</keyword>
<feature type="transmembrane region" description="Helical" evidence="1">
    <location>
        <begin position="12"/>
        <end position="34"/>
    </location>
</feature>
<keyword evidence="3" id="KW-1185">Reference proteome</keyword>
<keyword evidence="1" id="KW-0472">Membrane</keyword>
<comment type="caution">
    <text evidence="2">The sequence shown here is derived from an EMBL/GenBank/DDBJ whole genome shotgun (WGS) entry which is preliminary data.</text>
</comment>
<gene>
    <name evidence="2" type="ORF">ElyMa_000424300</name>
</gene>
<dbReference type="AlphaFoldDB" id="A0AAV4FLM6"/>